<dbReference type="EMBL" id="LLKQ01000001">
    <property type="protein sequence ID" value="OCL95607.1"/>
    <property type="molecule type" value="Genomic_DNA"/>
</dbReference>
<evidence type="ECO:0000313" key="1">
    <source>
        <dbReference type="EMBL" id="OCL95607.1"/>
    </source>
</evidence>
<organism evidence="1 2">
    <name type="scientific">Aliarcobacter thereius LMG 24486</name>
    <dbReference type="NCBI Taxonomy" id="1032240"/>
    <lineage>
        <taxon>Bacteria</taxon>
        <taxon>Pseudomonadati</taxon>
        <taxon>Campylobacterota</taxon>
        <taxon>Epsilonproteobacteria</taxon>
        <taxon>Campylobacterales</taxon>
        <taxon>Arcobacteraceae</taxon>
        <taxon>Aliarcobacter</taxon>
    </lineage>
</organism>
<keyword evidence="2" id="KW-1185">Reference proteome</keyword>
<proteinExistence type="predicted"/>
<accession>A0A1C7WS46</accession>
<reference evidence="1 2" key="1">
    <citation type="submission" date="2015-10" db="EMBL/GenBank/DDBJ databases">
        <authorList>
            <person name="Rovetto F.F."/>
            <person name="Cocolin L.L."/>
            <person name="Illeghems K.K."/>
            <person name="Van Nieuwerbuegh F.F."/>
            <person name="Houf K.K."/>
        </authorList>
    </citation>
    <scope>NUCLEOTIDE SEQUENCE [LARGE SCALE GENOMIC DNA]</scope>
    <source>
        <strain evidence="1 2">LMG 24486</strain>
    </source>
</reference>
<evidence type="ECO:0000313" key="2">
    <source>
        <dbReference type="Proteomes" id="UP000092987"/>
    </source>
</evidence>
<gene>
    <name evidence="1" type="ORF">AA347_01080</name>
</gene>
<dbReference type="Pfam" id="PF05565">
    <property type="entry name" value="Sipho_Gp157"/>
    <property type="match status" value="1"/>
</dbReference>
<dbReference type="Proteomes" id="UP000092987">
    <property type="component" value="Unassembled WGS sequence"/>
</dbReference>
<comment type="caution">
    <text evidence="1">The sequence shown here is derived from an EMBL/GenBank/DDBJ whole genome shotgun (WGS) entry which is preliminary data.</text>
</comment>
<dbReference type="InterPro" id="IPR008840">
    <property type="entry name" value="Sipho_Gp157"/>
</dbReference>
<name>A0A1C7WS46_9BACT</name>
<protein>
    <submittedName>
        <fullName evidence="1">Uncharacterized protein</fullName>
    </submittedName>
</protein>
<dbReference type="RefSeq" id="WP_066184758.1">
    <property type="nucleotide sequence ID" value="NZ_CP035926.1"/>
</dbReference>
<sequence>MKFVNYKLQTQMENLNEDSTNQYFKEYLKSILEDSNTPYFQKADYIGLSLQDIASKIEHIGTNVRELQNYKKKLQTALTLAKELVADVLIQNGVDRVDGNYISSLTLQAESISTKSDVVILDENKVMGLGYVKFTPDIEAIKIAINTAKGKKELEGLVSVITETTTIKPKVKVNSKKQKDATNKPVTLEIVVNESNNEEYSEDYNDNLENVA</sequence>